<organism evidence="3">
    <name type="scientific">Camponotus floridanus</name>
    <name type="common">Florida carpenter ant</name>
    <dbReference type="NCBI Taxonomy" id="104421"/>
    <lineage>
        <taxon>Eukaryota</taxon>
        <taxon>Metazoa</taxon>
        <taxon>Ecdysozoa</taxon>
        <taxon>Arthropoda</taxon>
        <taxon>Hexapoda</taxon>
        <taxon>Insecta</taxon>
        <taxon>Pterygota</taxon>
        <taxon>Neoptera</taxon>
        <taxon>Endopterygota</taxon>
        <taxon>Hymenoptera</taxon>
        <taxon>Apocrita</taxon>
        <taxon>Aculeata</taxon>
        <taxon>Formicoidea</taxon>
        <taxon>Formicidae</taxon>
        <taxon>Formicinae</taxon>
        <taxon>Camponotus</taxon>
    </lineage>
</organism>
<name>E2AUS0_CAMFO</name>
<dbReference type="InParanoid" id="E2AUS0"/>
<dbReference type="EMBL" id="GL442888">
    <property type="protein sequence ID" value="EFN62795.1"/>
    <property type="molecule type" value="Genomic_DNA"/>
</dbReference>
<dbReference type="Proteomes" id="UP000000311">
    <property type="component" value="Unassembled WGS sequence"/>
</dbReference>
<proteinExistence type="predicted"/>
<protein>
    <submittedName>
        <fullName evidence="2">Uncharacterized protein</fullName>
    </submittedName>
</protein>
<evidence type="ECO:0000256" key="1">
    <source>
        <dbReference type="SAM" id="MobiDB-lite"/>
    </source>
</evidence>
<sequence length="274" mass="31186">MVKQRRELSLFVEQTFADDTAGHWCLARSGPWYKSVRTTGALFLRYVRQSLNTCDRLRIQDSIRLTPRSKHQGRKSINKSLRPLRGDHICLGIRSKDKHTGAEVRLLMVKTGRDETRAGVWKSEKIRDKFTNLYKLRRYNVLFSDTSNSIMLSGIFSLRAFVEKSHFLSTSWTQREFILALASQSAMPRRPCAEVFSRFRALTSNWHTPETDETSSDELKLASGVSKSSIRYVSTSPEGWIGYANEPERARAAPSPGNTEARHGGMGREKRGEG</sequence>
<feature type="region of interest" description="Disordered" evidence="1">
    <location>
        <begin position="239"/>
        <end position="274"/>
    </location>
</feature>
<evidence type="ECO:0000313" key="2">
    <source>
        <dbReference type="EMBL" id="EFN62795.1"/>
    </source>
</evidence>
<reference evidence="2 3" key="1">
    <citation type="journal article" date="2010" name="Science">
        <title>Genomic comparison of the ants Camponotus floridanus and Harpegnathos saltator.</title>
        <authorList>
            <person name="Bonasio R."/>
            <person name="Zhang G."/>
            <person name="Ye C."/>
            <person name="Mutti N.S."/>
            <person name="Fang X."/>
            <person name="Qin N."/>
            <person name="Donahue G."/>
            <person name="Yang P."/>
            <person name="Li Q."/>
            <person name="Li C."/>
            <person name="Zhang P."/>
            <person name="Huang Z."/>
            <person name="Berger S.L."/>
            <person name="Reinberg D."/>
            <person name="Wang J."/>
            <person name="Liebig J."/>
        </authorList>
    </citation>
    <scope>NUCLEOTIDE SEQUENCE [LARGE SCALE GENOMIC DNA]</scope>
    <source>
        <strain evidence="3">C129</strain>
    </source>
</reference>
<keyword evidence="3" id="KW-1185">Reference proteome</keyword>
<gene>
    <name evidence="2" type="ORF">EAG_09791</name>
</gene>
<evidence type="ECO:0000313" key="3">
    <source>
        <dbReference type="Proteomes" id="UP000000311"/>
    </source>
</evidence>
<dbReference type="AlphaFoldDB" id="E2AUS0"/>
<feature type="compositionally biased region" description="Basic and acidic residues" evidence="1">
    <location>
        <begin position="260"/>
        <end position="274"/>
    </location>
</feature>
<accession>E2AUS0</accession>